<dbReference type="Proteomes" id="UP000261540">
    <property type="component" value="Unplaced"/>
</dbReference>
<reference evidence="2" key="1">
    <citation type="submission" date="2025-08" db="UniProtKB">
        <authorList>
            <consortium name="Ensembl"/>
        </authorList>
    </citation>
    <scope>IDENTIFICATION</scope>
</reference>
<dbReference type="Ensembl" id="ENSPKIT00000017550.1">
    <property type="protein sequence ID" value="ENSPKIP00000036602.1"/>
    <property type="gene ID" value="ENSPKIG00000015114.1"/>
</dbReference>
<feature type="repeat" description="RCC1" evidence="1">
    <location>
        <begin position="264"/>
        <end position="345"/>
    </location>
</feature>
<protein>
    <submittedName>
        <fullName evidence="2">RCC1 domain containing 1</fullName>
    </submittedName>
</protein>
<dbReference type="STRING" id="1676925.ENSPKIP00000036602"/>
<accession>A0A3B3T0N0</accession>
<reference evidence="2" key="2">
    <citation type="submission" date="2025-09" db="UniProtKB">
        <authorList>
            <consortium name="Ensembl"/>
        </authorList>
    </citation>
    <scope>IDENTIFICATION</scope>
</reference>
<dbReference type="InterPro" id="IPR000408">
    <property type="entry name" value="Reg_chr_condens"/>
</dbReference>
<dbReference type="Pfam" id="PF00415">
    <property type="entry name" value="RCC1"/>
    <property type="match status" value="3"/>
</dbReference>
<dbReference type="PROSITE" id="PS50012">
    <property type="entry name" value="RCC1_3"/>
    <property type="match status" value="3"/>
</dbReference>
<evidence type="ECO:0000256" key="1">
    <source>
        <dbReference type="PROSITE-ProRule" id="PRU00235"/>
    </source>
</evidence>
<dbReference type="SUPFAM" id="SSF50985">
    <property type="entry name" value="RCC1/BLIP-II"/>
    <property type="match status" value="1"/>
</dbReference>
<dbReference type="InterPro" id="IPR052830">
    <property type="entry name" value="RCC1_domain-containing"/>
</dbReference>
<evidence type="ECO:0000313" key="2">
    <source>
        <dbReference type="Ensembl" id="ENSPKIP00000036602.1"/>
    </source>
</evidence>
<feature type="repeat" description="RCC1" evidence="1">
    <location>
        <begin position="212"/>
        <end position="263"/>
    </location>
</feature>
<dbReference type="AlphaFoldDB" id="A0A3B3T0N0"/>
<name>A0A3B3T0N0_9TELE</name>
<organism evidence="2 3">
    <name type="scientific">Paramormyrops kingsleyae</name>
    <dbReference type="NCBI Taxonomy" id="1676925"/>
    <lineage>
        <taxon>Eukaryota</taxon>
        <taxon>Metazoa</taxon>
        <taxon>Chordata</taxon>
        <taxon>Craniata</taxon>
        <taxon>Vertebrata</taxon>
        <taxon>Euteleostomi</taxon>
        <taxon>Actinopterygii</taxon>
        <taxon>Neopterygii</taxon>
        <taxon>Teleostei</taxon>
        <taxon>Osteoglossocephala</taxon>
        <taxon>Osteoglossomorpha</taxon>
        <taxon>Osteoglossiformes</taxon>
        <taxon>Mormyridae</taxon>
        <taxon>Paramormyrops</taxon>
    </lineage>
</organism>
<dbReference type="GeneTree" id="ENSGT00940000164520"/>
<evidence type="ECO:0000313" key="3">
    <source>
        <dbReference type="Proteomes" id="UP000261540"/>
    </source>
</evidence>
<sequence>MRMLRGKCRPMVPGSQMGWFGFGFNAFGQIPEAAKCEGKEGTGQNAEVKVIVPVKIACCDLDRQPKRESEHGAVNTGSRLVQIRASWSRRATLHLGDDGHVCLSGFGTPDRTGPHSVSQSRGCRDVQVSERHLTLSFADRVECWALEEVAGEPVWKMDHSPANEAGLPSALPLVPGGYVGTAPPFFHPLSPQLHVTSLALGQQHAVLLSASGGVFTWGSGSHGQLGHGELVGETEPRVLEALWGMAMAGVAAGNWHSVCISAGGDVYTWGWNESGQLGMPARALNEARRLTGQDGATHLQSDGEEDGRGVFISIQAFPALVDIPEDSEVTKVSCGSRHTAAVTKTGDLFTWGWGDYGQLGHGTPRSSDQPLRVDYFSNQGLCVLDVVCGPWNTFVCAVEREPSLS</sequence>
<dbReference type="PANTHER" id="PTHR46849:SF1">
    <property type="entry name" value="RCC1 DOMAIN-CONTAINING PROTEIN 1"/>
    <property type="match status" value="1"/>
</dbReference>
<dbReference type="Gene3D" id="2.130.10.30">
    <property type="entry name" value="Regulator of chromosome condensation 1/beta-lactamase-inhibitor protein II"/>
    <property type="match status" value="1"/>
</dbReference>
<keyword evidence="3" id="KW-1185">Reference proteome</keyword>
<feature type="repeat" description="RCC1" evidence="1">
    <location>
        <begin position="346"/>
        <end position="399"/>
    </location>
</feature>
<proteinExistence type="predicted"/>
<dbReference type="PANTHER" id="PTHR46849">
    <property type="entry name" value="RCC1 DOMAIN-CONTAINING PROTEIN 1"/>
    <property type="match status" value="1"/>
</dbReference>
<dbReference type="PROSITE" id="PS00626">
    <property type="entry name" value="RCC1_2"/>
    <property type="match status" value="2"/>
</dbReference>
<dbReference type="InterPro" id="IPR009091">
    <property type="entry name" value="RCC1/BLIP-II"/>
</dbReference>
<dbReference type="PRINTS" id="PR00633">
    <property type="entry name" value="RCCNDNSATION"/>
</dbReference>